<dbReference type="OrthoDB" id="337038at2759"/>
<reference evidence="1" key="2">
    <citation type="journal article" date="2022" name="Elife">
        <title>Obligate sexual reproduction of a homothallic fungus closely related to the Cryptococcus pathogenic species complex.</title>
        <authorList>
            <person name="Passer A.R."/>
            <person name="Clancey S.A."/>
            <person name="Shea T."/>
            <person name="David-Palma M."/>
            <person name="Averette A.F."/>
            <person name="Boekhout T."/>
            <person name="Porcel B.M."/>
            <person name="Nowrousian M."/>
            <person name="Cuomo C.A."/>
            <person name="Sun S."/>
            <person name="Heitman J."/>
            <person name="Coelho M.A."/>
        </authorList>
    </citation>
    <scope>NUCLEOTIDE SEQUENCE</scope>
    <source>
        <strain evidence="1">CBS 7841</strain>
    </source>
</reference>
<dbReference type="VEuPathDB" id="FungiDB:L203_00111"/>
<dbReference type="GeneID" id="91084445"/>
<name>A0A1E3IZ86_9TREE</name>
<dbReference type="EMBL" id="CP143784">
    <property type="protein sequence ID" value="WVN85087.1"/>
    <property type="molecule type" value="Genomic_DNA"/>
</dbReference>
<accession>A0A1E3IZ86</accession>
<proteinExistence type="predicted"/>
<organism evidence="1 2">
    <name type="scientific">Cryptococcus depauperatus CBS 7841</name>
    <dbReference type="NCBI Taxonomy" id="1295531"/>
    <lineage>
        <taxon>Eukaryota</taxon>
        <taxon>Fungi</taxon>
        <taxon>Dikarya</taxon>
        <taxon>Basidiomycota</taxon>
        <taxon>Agaricomycotina</taxon>
        <taxon>Tremellomycetes</taxon>
        <taxon>Tremellales</taxon>
        <taxon>Cryptococcaceae</taxon>
        <taxon>Cryptococcus</taxon>
    </lineage>
</organism>
<reference evidence="1" key="1">
    <citation type="submission" date="2016-06" db="EMBL/GenBank/DDBJ databases">
        <authorList>
            <person name="Cuomo C."/>
            <person name="Litvintseva A."/>
            <person name="Heitman J."/>
            <person name="Chen Y."/>
            <person name="Sun S."/>
            <person name="Springer D."/>
            <person name="Dromer F."/>
            <person name="Young S."/>
            <person name="Zeng Q."/>
            <person name="Chapman S."/>
            <person name="Gujja S."/>
            <person name="Saif S."/>
            <person name="Birren B."/>
        </authorList>
    </citation>
    <scope>NUCLEOTIDE SEQUENCE</scope>
    <source>
        <strain evidence="1">CBS 7841</strain>
    </source>
</reference>
<dbReference type="Gene3D" id="3.40.33.10">
    <property type="entry name" value="CAP"/>
    <property type="match status" value="1"/>
</dbReference>
<dbReference type="PANTHER" id="PTHR10334">
    <property type="entry name" value="CYSTEINE-RICH SECRETORY PROTEIN-RELATED"/>
    <property type="match status" value="1"/>
</dbReference>
<dbReference type="InterPro" id="IPR014044">
    <property type="entry name" value="CAP_dom"/>
</dbReference>
<dbReference type="SUPFAM" id="SSF55797">
    <property type="entry name" value="PR-1-like"/>
    <property type="match status" value="1"/>
</dbReference>
<gene>
    <name evidence="1" type="ORF">L203_100229</name>
</gene>
<dbReference type="AlphaFoldDB" id="A0A1E3IZ86"/>
<dbReference type="Pfam" id="PF00188">
    <property type="entry name" value="CAP"/>
    <property type="match status" value="1"/>
</dbReference>
<protein>
    <submittedName>
        <fullName evidence="1">Uncharacterized protein</fullName>
    </submittedName>
</protein>
<dbReference type="KEGG" id="cdep:91084445"/>
<dbReference type="RefSeq" id="XP_066065788.1">
    <property type="nucleotide sequence ID" value="XM_066209691.1"/>
</dbReference>
<dbReference type="InterPro" id="IPR001283">
    <property type="entry name" value="CRISP-related"/>
</dbReference>
<evidence type="ECO:0000313" key="2">
    <source>
        <dbReference type="Proteomes" id="UP000094043"/>
    </source>
</evidence>
<dbReference type="PRINTS" id="PR00837">
    <property type="entry name" value="V5TPXLIKE"/>
</dbReference>
<sequence length="168" mass="18190">MLLKLAALVSLTGFVSALAAPQHTVPNDKQIYLDLHNNYRAQHGASALSWNDNLASYAAKVASKCKFRHSGGIYGENLAAGVGNGYDIQRGFSSWIDESSQYSSIFPQASHFTQVVWKGSKELGCAAHVCVDGTIFSGMGQNSVFVICEYNPPGNVMNRFLENVQALN</sequence>
<keyword evidence="2" id="KW-1185">Reference proteome</keyword>
<reference evidence="1" key="3">
    <citation type="submission" date="2024-01" db="EMBL/GenBank/DDBJ databases">
        <authorList>
            <person name="Coelho M.A."/>
            <person name="David-Palma M."/>
            <person name="Shea T."/>
            <person name="Sun S."/>
            <person name="Cuomo C.A."/>
            <person name="Heitman J."/>
        </authorList>
    </citation>
    <scope>NUCLEOTIDE SEQUENCE</scope>
    <source>
        <strain evidence="1">CBS 7841</strain>
    </source>
</reference>
<dbReference type="InterPro" id="IPR035940">
    <property type="entry name" value="CAP_sf"/>
</dbReference>
<evidence type="ECO:0000313" key="1">
    <source>
        <dbReference type="EMBL" id="WVN85087.1"/>
    </source>
</evidence>
<dbReference type="Proteomes" id="UP000094043">
    <property type="component" value="Chromosome 1"/>
</dbReference>
<dbReference type="SMART" id="SM00198">
    <property type="entry name" value="SCP"/>
    <property type="match status" value="1"/>
</dbReference>